<reference evidence="3" key="1">
    <citation type="submission" date="2016-06" db="UniProtKB">
        <authorList>
            <consortium name="WormBaseParasite"/>
        </authorList>
    </citation>
    <scope>IDENTIFICATION</scope>
</reference>
<organism evidence="3">
    <name type="scientific">Schistocephalus solidus</name>
    <name type="common">Tapeworm</name>
    <dbReference type="NCBI Taxonomy" id="70667"/>
    <lineage>
        <taxon>Eukaryota</taxon>
        <taxon>Metazoa</taxon>
        <taxon>Spiralia</taxon>
        <taxon>Lophotrochozoa</taxon>
        <taxon>Platyhelminthes</taxon>
        <taxon>Cestoda</taxon>
        <taxon>Eucestoda</taxon>
        <taxon>Diphyllobothriidea</taxon>
        <taxon>Diphyllobothriidae</taxon>
        <taxon>Schistocephalus</taxon>
    </lineage>
</organism>
<dbReference type="AlphaFoldDB" id="A0A183SS12"/>
<name>A0A183SS12_SCHSO</name>
<protein>
    <submittedName>
        <fullName evidence="1 3">Uncharacterized protein</fullName>
    </submittedName>
</protein>
<proteinExistence type="predicted"/>
<reference evidence="1 2" key="2">
    <citation type="submission" date="2018-11" db="EMBL/GenBank/DDBJ databases">
        <authorList>
            <consortium name="Pathogen Informatics"/>
        </authorList>
    </citation>
    <scope>NUCLEOTIDE SEQUENCE [LARGE SCALE GENOMIC DNA]</scope>
    <source>
        <strain evidence="1 2">NST_G2</strain>
    </source>
</reference>
<dbReference type="WBParaSite" id="SSLN_0000722901-mRNA-1">
    <property type="protein sequence ID" value="SSLN_0000722901-mRNA-1"/>
    <property type="gene ID" value="SSLN_0000722901"/>
</dbReference>
<dbReference type="OrthoDB" id="6274432at2759"/>
<keyword evidence="2" id="KW-1185">Reference proteome</keyword>
<dbReference type="EMBL" id="UYSU01033946">
    <property type="protein sequence ID" value="VDL93395.1"/>
    <property type="molecule type" value="Genomic_DNA"/>
</dbReference>
<gene>
    <name evidence="1" type="ORF">SSLN_LOCUS7010</name>
</gene>
<dbReference type="Proteomes" id="UP000275846">
    <property type="component" value="Unassembled WGS sequence"/>
</dbReference>
<evidence type="ECO:0000313" key="1">
    <source>
        <dbReference type="EMBL" id="VDL93395.1"/>
    </source>
</evidence>
<sequence length="101" mass="11649">MTLGRRLGTRINEHKLAIRRRGPFSLVLAPSLECDHRFNWDGTEVIAMAITKQAREFLEALHSSTTSINRHVDLDAHYEELRSRFTNKRPPLAMNANIYGF</sequence>
<evidence type="ECO:0000313" key="3">
    <source>
        <dbReference type="WBParaSite" id="SSLN_0000722901-mRNA-1"/>
    </source>
</evidence>
<accession>A0A183SS12</accession>
<evidence type="ECO:0000313" key="2">
    <source>
        <dbReference type="Proteomes" id="UP000275846"/>
    </source>
</evidence>